<name>A0A0F9UYL2_9ZZZZ</name>
<organism evidence="1">
    <name type="scientific">marine sediment metagenome</name>
    <dbReference type="NCBI Taxonomy" id="412755"/>
    <lineage>
        <taxon>unclassified sequences</taxon>
        <taxon>metagenomes</taxon>
        <taxon>ecological metagenomes</taxon>
    </lineage>
</organism>
<dbReference type="EMBL" id="LAZR01000062">
    <property type="protein sequence ID" value="KKN96804.1"/>
    <property type="molecule type" value="Genomic_DNA"/>
</dbReference>
<accession>A0A0F9UYL2</accession>
<comment type="caution">
    <text evidence="1">The sequence shown here is derived from an EMBL/GenBank/DDBJ whole genome shotgun (WGS) entry which is preliminary data.</text>
</comment>
<sequence length="159" mass="18365">MSDKSVVAFDPDALKKAIRGRVQAAFVDMIPDEAWDKMVSGEIDSFFKEPQKVVTAEEKRHSRNQSWQSDQYEISRVEMTPFRQVVYDQLRPLVIAEIVKRINSANFESVWFNEGEHRLGPFFEKILRDCVPEMVALMFKGVFARAAGATMESLRNQQF</sequence>
<evidence type="ECO:0000313" key="1">
    <source>
        <dbReference type="EMBL" id="KKN96804.1"/>
    </source>
</evidence>
<dbReference type="AlphaFoldDB" id="A0A0F9UYL2"/>
<reference evidence="1" key="1">
    <citation type="journal article" date="2015" name="Nature">
        <title>Complex archaea that bridge the gap between prokaryotes and eukaryotes.</title>
        <authorList>
            <person name="Spang A."/>
            <person name="Saw J.H."/>
            <person name="Jorgensen S.L."/>
            <person name="Zaremba-Niedzwiedzka K."/>
            <person name="Martijn J."/>
            <person name="Lind A.E."/>
            <person name="van Eijk R."/>
            <person name="Schleper C."/>
            <person name="Guy L."/>
            <person name="Ettema T.J."/>
        </authorList>
    </citation>
    <scope>NUCLEOTIDE SEQUENCE</scope>
</reference>
<proteinExistence type="predicted"/>
<protein>
    <submittedName>
        <fullName evidence="1">Uncharacterized protein</fullName>
    </submittedName>
</protein>
<gene>
    <name evidence="1" type="ORF">LCGC14_0164480</name>
</gene>